<dbReference type="InterPro" id="IPR001128">
    <property type="entry name" value="Cyt_P450"/>
</dbReference>
<dbReference type="PANTHER" id="PTHR46696:SF1">
    <property type="entry name" value="CYTOCHROME P450 YJIB-RELATED"/>
    <property type="match status" value="1"/>
</dbReference>
<dbReference type="InterPro" id="IPR036396">
    <property type="entry name" value="Cyt_P450_sf"/>
</dbReference>
<dbReference type="EMBL" id="BPQH01000038">
    <property type="protein sequence ID" value="GJD53831.1"/>
    <property type="molecule type" value="Genomic_DNA"/>
</dbReference>
<feature type="region of interest" description="Disordered" evidence="3">
    <location>
        <begin position="1"/>
        <end position="24"/>
    </location>
</feature>
<protein>
    <submittedName>
        <fullName evidence="4">Cytochrome P450-pinF1, plant-inducible</fullName>
    </submittedName>
</protein>
<evidence type="ECO:0000313" key="5">
    <source>
        <dbReference type="Proteomes" id="UP001055167"/>
    </source>
</evidence>
<organism evidence="4 5">
    <name type="scientific">Methylobacterium crusticola</name>
    <dbReference type="NCBI Taxonomy" id="1697972"/>
    <lineage>
        <taxon>Bacteria</taxon>
        <taxon>Pseudomonadati</taxon>
        <taxon>Pseudomonadota</taxon>
        <taxon>Alphaproteobacteria</taxon>
        <taxon>Hyphomicrobiales</taxon>
        <taxon>Methylobacteriaceae</taxon>
        <taxon>Methylobacterium</taxon>
    </lineage>
</organism>
<reference evidence="4" key="2">
    <citation type="submission" date="2021-08" db="EMBL/GenBank/DDBJ databases">
        <authorList>
            <person name="Tani A."/>
            <person name="Ola A."/>
            <person name="Ogura Y."/>
            <person name="Katsura K."/>
            <person name="Hayashi T."/>
        </authorList>
    </citation>
    <scope>NUCLEOTIDE SEQUENCE</scope>
    <source>
        <strain evidence="4">KCTC 52305</strain>
    </source>
</reference>
<reference evidence="4" key="1">
    <citation type="journal article" date="2021" name="Front. Microbiol.">
        <title>Comprehensive Comparative Genomics and Phenotyping of Methylobacterium Species.</title>
        <authorList>
            <person name="Alessa O."/>
            <person name="Ogura Y."/>
            <person name="Fujitani Y."/>
            <person name="Takami H."/>
            <person name="Hayashi T."/>
            <person name="Sahin N."/>
            <person name="Tani A."/>
        </authorList>
    </citation>
    <scope>NUCLEOTIDE SEQUENCE</scope>
    <source>
        <strain evidence="4">KCTC 52305</strain>
    </source>
</reference>
<keyword evidence="5" id="KW-1185">Reference proteome</keyword>
<dbReference type="PANTHER" id="PTHR46696">
    <property type="entry name" value="P450, PUTATIVE (EUROFUNG)-RELATED"/>
    <property type="match status" value="1"/>
</dbReference>
<dbReference type="Proteomes" id="UP001055167">
    <property type="component" value="Unassembled WGS sequence"/>
</dbReference>
<gene>
    <name evidence="4" type="ORF">OPKNFCMD_6610</name>
</gene>
<comment type="cofactor">
    <cofactor evidence="1">
        <name>heme</name>
        <dbReference type="ChEBI" id="CHEBI:30413"/>
    </cofactor>
</comment>
<accession>A0ABQ4R919</accession>
<name>A0ABQ4R919_9HYPH</name>
<evidence type="ECO:0000256" key="3">
    <source>
        <dbReference type="SAM" id="MobiDB-lite"/>
    </source>
</evidence>
<evidence type="ECO:0000256" key="1">
    <source>
        <dbReference type="ARBA" id="ARBA00001971"/>
    </source>
</evidence>
<dbReference type="SUPFAM" id="SSF48264">
    <property type="entry name" value="Cytochrome P450"/>
    <property type="match status" value="1"/>
</dbReference>
<dbReference type="Gene3D" id="1.10.630.10">
    <property type="entry name" value="Cytochrome P450"/>
    <property type="match status" value="1"/>
</dbReference>
<comment type="caution">
    <text evidence="4">The sequence shown here is derived from an EMBL/GenBank/DDBJ whole genome shotgun (WGS) entry which is preliminary data.</text>
</comment>
<sequence>MDGQAHTDNSDQKSAEPQDAVPTLSIAELEADPHGVFRRYRPRMPFTAHEAGGYLVLRARDLERVFRDPRVQSTETVYPEMRGITDGVLFALFEQGMLTSNGGVHRRRRSPFTRTFAARLIEELRPRIRQTAEDLIASWSGEDEIDLVERYTAMIPAQTISGLLGLPLADIPHFTRLVYDVSRVLSFTFQPEDIPTLEAAARELQAYVEKILAEKRRTPNGDFLSRYLAEAEASAELAPLEIIVQIVQLIIGGTDTTRVAGAMQVALLLEHPEQWQAVCRDPDLIPGAVAEALRYEPSVASIGRVSREDMELDGLTLPAGSFLMLSTMSAMRDEMVYARPDVFDIRRTDHPRLHPVYGGGPHRCIGEALARVELEEGLTALIRRIPQLGLAGTPPKLQGHSGIRRIDQMHVAWTN</sequence>
<dbReference type="InterPro" id="IPR002401">
    <property type="entry name" value="Cyt_P450_E_grp-I"/>
</dbReference>
<evidence type="ECO:0000256" key="2">
    <source>
        <dbReference type="ARBA" id="ARBA00010617"/>
    </source>
</evidence>
<evidence type="ECO:0000313" key="4">
    <source>
        <dbReference type="EMBL" id="GJD53831.1"/>
    </source>
</evidence>
<dbReference type="RefSeq" id="WP_128566202.1">
    <property type="nucleotide sequence ID" value="NZ_BPQH01000038.1"/>
</dbReference>
<dbReference type="PRINTS" id="PR00463">
    <property type="entry name" value="EP450I"/>
</dbReference>
<proteinExistence type="inferred from homology"/>
<dbReference type="Pfam" id="PF00067">
    <property type="entry name" value="p450"/>
    <property type="match status" value="1"/>
</dbReference>
<dbReference type="PRINTS" id="PR00385">
    <property type="entry name" value="P450"/>
</dbReference>
<comment type="similarity">
    <text evidence="2">Belongs to the cytochrome P450 family.</text>
</comment>